<dbReference type="EMBL" id="CP025430">
    <property type="protein sequence ID" value="AUH64878.1"/>
    <property type="molecule type" value="Genomic_DNA"/>
</dbReference>
<feature type="domain" description="AB hydrolase-1" evidence="1">
    <location>
        <begin position="40"/>
        <end position="273"/>
    </location>
</feature>
<dbReference type="SUPFAM" id="SSF53474">
    <property type="entry name" value="alpha/beta-Hydrolases"/>
    <property type="match status" value="1"/>
</dbReference>
<dbReference type="GO" id="GO:0016787">
    <property type="term" value="F:hydrolase activity"/>
    <property type="evidence" value="ECO:0007669"/>
    <property type="project" value="UniProtKB-KW"/>
</dbReference>
<dbReference type="InterPro" id="IPR029058">
    <property type="entry name" value="AB_hydrolase_fold"/>
</dbReference>
<evidence type="ECO:0000313" key="3">
    <source>
        <dbReference type="Proteomes" id="UP000234530"/>
    </source>
</evidence>
<dbReference type="PANTHER" id="PTHR43798">
    <property type="entry name" value="MONOACYLGLYCEROL LIPASE"/>
    <property type="match status" value="1"/>
</dbReference>
<dbReference type="InterPro" id="IPR000073">
    <property type="entry name" value="AB_hydrolase_1"/>
</dbReference>
<keyword evidence="3" id="KW-1185">Reference proteome</keyword>
<sequence length="296" mass="32999">MTTKINPARPEPITGRYYTVEVEGAPRRIYVEEAGQGRPVLCLHTAGADTRQWRHLMNDAEVTRDHRLIAFDMPWHGKSLPPEGFETEEYLLTTEAYIATVLAVVDGLGLDRPLLAGCSMGGRIALQLAALHGDRFSGFIAIEASDFQGAWYDIDWFHRPDAHGGEMGAALVSANISPYAPAEERWNTLWMFMQSGPGVFRGDLSFYTRDESLIGRLNQIDTIRTPVHILVGAYDLTCTPEDAKRTARAIPGATVTVMDELGHFPMSEHPEGFRPFFIDALQRMRVPAIERAEEQA</sequence>
<keyword evidence="2" id="KW-0378">Hydrolase</keyword>
<dbReference type="RefSeq" id="WP_101752907.1">
    <property type="nucleotide sequence ID" value="NZ_CP025430.1"/>
</dbReference>
<dbReference type="InterPro" id="IPR050266">
    <property type="entry name" value="AB_hydrolase_sf"/>
</dbReference>
<dbReference type="Pfam" id="PF12697">
    <property type="entry name" value="Abhydrolase_6"/>
    <property type="match status" value="1"/>
</dbReference>
<gene>
    <name evidence="2" type="ORF">CX676_12430</name>
</gene>
<dbReference type="Gene3D" id="3.40.50.1820">
    <property type="entry name" value="alpha/beta hydrolase"/>
    <property type="match status" value="1"/>
</dbReference>
<reference evidence="2 3" key="1">
    <citation type="journal article" date="2013" name="Antonie Van Leeuwenhoek">
        <title>Paracoccus zhejiangensis sp. nov., isolated from activated sludge in wastewater-treatment system.</title>
        <authorList>
            <person name="Wu Z.G."/>
            <person name="Zhang D.F."/>
            <person name="Liu Y.L."/>
            <person name="Wang F."/>
            <person name="Jiang X."/>
            <person name="Li C."/>
            <person name="Li S.P."/>
            <person name="Hong Q."/>
            <person name="Li W.J."/>
        </authorList>
    </citation>
    <scope>NUCLEOTIDE SEQUENCE [LARGE SCALE GENOMIC DNA]</scope>
    <source>
        <strain evidence="2 3">J6</strain>
    </source>
</reference>
<dbReference type="OrthoDB" id="9804723at2"/>
<proteinExistence type="predicted"/>
<accession>A0A2H5EZZ8</accession>
<dbReference type="Proteomes" id="UP000234530">
    <property type="component" value="Chromosome"/>
</dbReference>
<dbReference type="AlphaFoldDB" id="A0A2H5EZZ8"/>
<organism evidence="2 3">
    <name type="scientific">Paracoccus zhejiangensis</name>
    <dbReference type="NCBI Taxonomy" id="1077935"/>
    <lineage>
        <taxon>Bacteria</taxon>
        <taxon>Pseudomonadati</taxon>
        <taxon>Pseudomonadota</taxon>
        <taxon>Alphaproteobacteria</taxon>
        <taxon>Rhodobacterales</taxon>
        <taxon>Paracoccaceae</taxon>
        <taxon>Paracoccus</taxon>
    </lineage>
</organism>
<protein>
    <submittedName>
        <fullName evidence="2">Alpha/beta hydrolase</fullName>
    </submittedName>
</protein>
<evidence type="ECO:0000313" key="2">
    <source>
        <dbReference type="EMBL" id="AUH64878.1"/>
    </source>
</evidence>
<name>A0A2H5EZZ8_9RHOB</name>
<evidence type="ECO:0000259" key="1">
    <source>
        <dbReference type="Pfam" id="PF12697"/>
    </source>
</evidence>
<dbReference type="KEGG" id="pzh:CX676_12430"/>